<organism evidence="3">
    <name type="scientific">Triticum aestivum</name>
    <name type="common">Wheat</name>
    <dbReference type="NCBI Taxonomy" id="4565"/>
    <lineage>
        <taxon>Eukaryota</taxon>
        <taxon>Viridiplantae</taxon>
        <taxon>Streptophyta</taxon>
        <taxon>Embryophyta</taxon>
        <taxon>Tracheophyta</taxon>
        <taxon>Spermatophyta</taxon>
        <taxon>Magnoliopsida</taxon>
        <taxon>Liliopsida</taxon>
        <taxon>Poales</taxon>
        <taxon>Poaceae</taxon>
        <taxon>BOP clade</taxon>
        <taxon>Pooideae</taxon>
        <taxon>Triticodae</taxon>
        <taxon>Triticeae</taxon>
        <taxon>Triticinae</taxon>
        <taxon>Triticum</taxon>
    </lineage>
</organism>
<dbReference type="Gramene" id="TraesCS7D02G101100.1">
    <property type="protein sequence ID" value="TraesCS7D02G101100.1.cds1"/>
    <property type="gene ID" value="TraesCS7D02G101100"/>
</dbReference>
<accession>A0A3B6T9I9</accession>
<dbReference type="OMA" id="NFDSRIG"/>
<dbReference type="Gramene" id="TraesJUL7D03G04348410.1">
    <property type="protein sequence ID" value="TraesJUL7D03G04348410.1.CDS1"/>
    <property type="gene ID" value="TraesJUL7D03G04348410"/>
</dbReference>
<dbReference type="EnsemblPlants" id="TraesCS7D02G101100.1">
    <property type="protein sequence ID" value="TraesCS7D02G101100.1.cds1"/>
    <property type="gene ID" value="TraesCS7D02G101100"/>
</dbReference>
<dbReference type="Gramene" id="TraesJAG7D03G04288100.1">
    <property type="protein sequence ID" value="TraesJAG7D03G04288100.1.CDS1"/>
    <property type="gene ID" value="TraesJAG7D03G04288100"/>
</dbReference>
<reference evidence="3" key="2">
    <citation type="submission" date="2018-10" db="UniProtKB">
        <authorList>
            <consortium name="EnsemblPlants"/>
        </authorList>
    </citation>
    <scope>IDENTIFICATION</scope>
</reference>
<dbReference type="OrthoDB" id="679495at2759"/>
<dbReference type="Gramene" id="TraesARI7D03G04379890.1">
    <property type="protein sequence ID" value="TraesARI7D03G04379890.1.CDS1"/>
    <property type="gene ID" value="TraesARI7D03G04379890"/>
</dbReference>
<dbReference type="Gramene" id="TraesPARA_EIv1.0_2527390.1">
    <property type="protein sequence ID" value="TraesPARA_EIv1.0_2527390.1.CDS1"/>
    <property type="gene ID" value="TraesPARA_EIv1.0_2527390"/>
</dbReference>
<dbReference type="STRING" id="4565.A0A3B6T9I9"/>
<dbReference type="Gramene" id="TraesWEE_scaffold_027357_01G000200.1">
    <property type="protein sequence ID" value="TraesWEE_scaffold_027357_01G000200.1"/>
    <property type="gene ID" value="TraesWEE_scaffold_027357_01G000200"/>
</dbReference>
<dbReference type="Proteomes" id="UP000019116">
    <property type="component" value="Chromosome 7D"/>
</dbReference>
<dbReference type="InterPro" id="IPR055411">
    <property type="entry name" value="LRR_FXL15/At3g58940/PEG3-like"/>
</dbReference>
<dbReference type="Gramene" id="TraesLAC7D03G04251760.1">
    <property type="protein sequence ID" value="TraesLAC7D03G04251760.1.CDS1"/>
    <property type="gene ID" value="TraesLAC7D03G04251760"/>
</dbReference>
<dbReference type="PANTHER" id="PTHR32141:SF78">
    <property type="entry name" value="F-BOX DOMAIN-CONTAINING PROTEIN"/>
    <property type="match status" value="1"/>
</dbReference>
<evidence type="ECO:0000259" key="2">
    <source>
        <dbReference type="Pfam" id="PF24758"/>
    </source>
</evidence>
<dbReference type="Gene3D" id="1.20.1280.50">
    <property type="match status" value="1"/>
</dbReference>
<dbReference type="InterPro" id="IPR001810">
    <property type="entry name" value="F-box_dom"/>
</dbReference>
<dbReference type="Gramene" id="TraesMAC7D03G04297260.1">
    <property type="protein sequence ID" value="TraesMAC7D03G04297260.1.CDS1"/>
    <property type="gene ID" value="TraesMAC7D03G04297260"/>
</dbReference>
<dbReference type="AlphaFoldDB" id="A0A3B6T9I9"/>
<protein>
    <submittedName>
        <fullName evidence="3">Uncharacterized protein</fullName>
    </submittedName>
</protein>
<name>A0A3B6T9I9_WHEAT</name>
<dbReference type="Gramene" id="TraesSTA7D03G04298380.1">
    <property type="protein sequence ID" value="TraesSTA7D03G04298380.1.CDS1"/>
    <property type="gene ID" value="TraesSTA7D03G04298380"/>
</dbReference>
<evidence type="ECO:0000259" key="1">
    <source>
        <dbReference type="Pfam" id="PF00646"/>
    </source>
</evidence>
<dbReference type="Gramene" id="TraesROB_scaffold_029651_01G000500.1">
    <property type="protein sequence ID" value="TraesROB_scaffold_029651_01G000500.1"/>
    <property type="gene ID" value="TraesROB_scaffold_029651_01G000500"/>
</dbReference>
<keyword evidence="4" id="KW-1185">Reference proteome</keyword>
<dbReference type="Gramene" id="TraesSYM7D03G04357680.1">
    <property type="protein sequence ID" value="TraesSYM7D03G04357680.1.CDS1"/>
    <property type="gene ID" value="TraesSYM7D03G04357680"/>
</dbReference>
<dbReference type="InterPro" id="IPR036047">
    <property type="entry name" value="F-box-like_dom_sf"/>
</dbReference>
<reference evidence="3" key="1">
    <citation type="submission" date="2018-08" db="EMBL/GenBank/DDBJ databases">
        <authorList>
            <person name="Rossello M."/>
        </authorList>
    </citation>
    <scope>NUCLEOTIDE SEQUENCE [LARGE SCALE GENOMIC DNA]</scope>
    <source>
        <strain evidence="3">cv. Chinese Spring</strain>
    </source>
</reference>
<dbReference type="SUPFAM" id="SSF81383">
    <property type="entry name" value="F-box domain"/>
    <property type="match status" value="1"/>
</dbReference>
<evidence type="ECO:0000313" key="4">
    <source>
        <dbReference type="Proteomes" id="UP000019116"/>
    </source>
</evidence>
<feature type="domain" description="F-box" evidence="1">
    <location>
        <begin position="7"/>
        <end position="43"/>
    </location>
</feature>
<evidence type="ECO:0000313" key="3">
    <source>
        <dbReference type="EnsemblPlants" id="TraesCS7D02G101100.1.cds1"/>
    </source>
</evidence>
<dbReference type="Gene3D" id="3.80.10.10">
    <property type="entry name" value="Ribonuclease Inhibitor"/>
    <property type="match status" value="1"/>
</dbReference>
<dbReference type="Pfam" id="PF00646">
    <property type="entry name" value="F-box"/>
    <property type="match status" value="1"/>
</dbReference>
<dbReference type="InterPro" id="IPR032675">
    <property type="entry name" value="LRR_dom_sf"/>
</dbReference>
<dbReference type="Gramene" id="TraesCAD_scaffold_039621_01G000200.1">
    <property type="protein sequence ID" value="TraesCAD_scaffold_039621_01G000200.1"/>
    <property type="gene ID" value="TraesCAD_scaffold_039621_01G000200"/>
</dbReference>
<dbReference type="PANTHER" id="PTHR32141">
    <property type="match status" value="1"/>
</dbReference>
<proteinExistence type="predicted"/>
<sequence>MAAADRLSALADDLLQHILSFAPAKEAAASAALSRRWRPLWRRTSALNLDSRAYRHSDDFFRHGEAALGSRLRTPPRRLTLFLVERAYLVGDTWGYLMDEDAEPAYDARIPGLLADPAAAALEELRIAAEHSYPFMYVPPLSSLPCAATTLRVLELHHCDLQPPAPSTEPSTCLAFPCLTDLSLRGCTYLQGYLQAVVDAAPALTRLALVDVTNKPPKLAGSGKRDRYEESKSFNLPLRLRSPTVTTLVLETNDSREDELEESRNIGIQLDMPSLRSFRYKGFPVKLWLAPPMPGLARVNLDTCRREKCEPVAAMLASFSSTRVLKLHLVAIEEIISDPDEDSSNQNPGEATILPTFPNLKLLEIHGLFKYRNNNTALALATLLRACPALSELRLRLNMASNYHYNRKTEEREAGGPFALSVERFKRLGSMCAEHRDDVELSAVSDLPDPFTYSCTFGCLRTSLRKVTLQFKYSKEVNCFQVQFAKFLVENAMVLEEMHVEDGDQFWPDHLWDKLARWRADAFRRKNLPDTAAGFRVYQLANPVEDPDVHY</sequence>
<dbReference type="InterPro" id="IPR055302">
    <property type="entry name" value="F-box_dom-containing"/>
</dbReference>
<dbReference type="SUPFAM" id="SSF52047">
    <property type="entry name" value="RNI-like"/>
    <property type="match status" value="1"/>
</dbReference>
<dbReference type="Gramene" id="TraesCS7D03G0230600.1">
    <property type="protein sequence ID" value="TraesCS7D03G0230600.1.CDS1"/>
    <property type="gene ID" value="TraesCS7D03G0230600"/>
</dbReference>
<dbReference type="Gramene" id="TraesCLE_scaffold_062302_01G000300.1">
    <property type="protein sequence ID" value="TraesCLE_scaffold_062302_01G000300.1"/>
    <property type="gene ID" value="TraesCLE_scaffold_062302_01G000300"/>
</dbReference>
<feature type="domain" description="F-box/LRR-repeat protein 15/At3g58940/PEG3-like LRR" evidence="2">
    <location>
        <begin position="112"/>
        <end position="219"/>
    </location>
</feature>
<dbReference type="Gramene" id="TraesNOR7D03G04353450.1">
    <property type="protein sequence ID" value="TraesNOR7D03G04353450.1.CDS1"/>
    <property type="gene ID" value="TraesNOR7D03G04353450"/>
</dbReference>
<dbReference type="Gramene" id="TraesLDM7D03G04311000.1">
    <property type="protein sequence ID" value="TraesLDM7D03G04311000.1.CDS1"/>
    <property type="gene ID" value="TraesLDM7D03G04311000"/>
</dbReference>
<dbReference type="Pfam" id="PF24758">
    <property type="entry name" value="LRR_At5g56370"/>
    <property type="match status" value="1"/>
</dbReference>